<accession>A0A5J6VL35</accession>
<evidence type="ECO:0000313" key="1">
    <source>
        <dbReference type="EMBL" id="QFG74835.1"/>
    </source>
</evidence>
<reference evidence="1" key="1">
    <citation type="journal article" date="2019" name="Philos. Trans. R. Soc. Lond., B, Biol. Sci.">
        <title>Targeted metagenomic recovery of four divergent viruses reveals shared and distinctive characteristics of giant viruses of marine eukaryotes.</title>
        <authorList>
            <person name="Needham D.M."/>
            <person name="Poirier C."/>
            <person name="Hehenberger E."/>
            <person name="Jimenez V."/>
            <person name="Swalwell J.E."/>
            <person name="Santoro A.E."/>
            <person name="Worden A.Z."/>
        </authorList>
    </citation>
    <scope>NUCLEOTIDE SEQUENCE</scope>
    <source>
        <strain evidence="1">OPacV-421</strain>
    </source>
</reference>
<protein>
    <submittedName>
        <fullName evidence="1">Uncharacterized protein</fullName>
    </submittedName>
</protein>
<dbReference type="EMBL" id="MN448294">
    <property type="protein sequence ID" value="QFG74835.1"/>
    <property type="molecule type" value="Genomic_DNA"/>
</dbReference>
<sequence length="229" mass="27222">MAKQTRKHKKNILHSFKSGLIMTAPHGVSVSRTIKKRKIPHKKEYYVNSIVTRLYHQNPALSYIIWDKKTTQNKRLQDPNYLHKHQISKNKWNIYLTKFKQHCKKKKKKPFLIDIHGKQKNDFIDIGFKNLLTHKSQFHLSSTQINTLISFIKKSLRSLFHINVKLNKEFDGEWDKDTLTISQQAILLDIPAIQIEMPFSIRKKIVKDQELCKEFSKCLINIYDKYLHI</sequence>
<proteinExistence type="predicted"/>
<name>A0A5J6VL35_9VIRU</name>
<organism evidence="1">
    <name type="scientific">Megaviridae environmental sample</name>
    <dbReference type="NCBI Taxonomy" id="1737588"/>
    <lineage>
        <taxon>Viruses</taxon>
        <taxon>Varidnaviria</taxon>
        <taxon>Bamfordvirae</taxon>
        <taxon>Nucleocytoviricota</taxon>
        <taxon>Megaviricetes</taxon>
        <taxon>Imitervirales</taxon>
        <taxon>Mimiviridae</taxon>
        <taxon>environmental samples</taxon>
    </lineage>
</organism>